<keyword evidence="1" id="KW-0812">Transmembrane</keyword>
<keyword evidence="1" id="KW-1133">Transmembrane helix</keyword>
<feature type="transmembrane region" description="Helical" evidence="1">
    <location>
        <begin position="59"/>
        <end position="79"/>
    </location>
</feature>
<dbReference type="GeneID" id="24098435"/>
<proteinExistence type="predicted"/>
<dbReference type="EMBL" id="HE797116">
    <property type="protein sequence ID" value="CCM03524.1"/>
    <property type="molecule type" value="Genomic_DNA"/>
</dbReference>
<organism evidence="2 3">
    <name type="scientific">Fibroporia radiculosa</name>
    <dbReference type="NCBI Taxonomy" id="599839"/>
    <lineage>
        <taxon>Eukaryota</taxon>
        <taxon>Fungi</taxon>
        <taxon>Dikarya</taxon>
        <taxon>Basidiomycota</taxon>
        <taxon>Agaricomycotina</taxon>
        <taxon>Agaricomycetes</taxon>
        <taxon>Polyporales</taxon>
        <taxon>Fibroporiaceae</taxon>
        <taxon>Fibroporia</taxon>
    </lineage>
</organism>
<keyword evidence="3" id="KW-1185">Reference proteome</keyword>
<dbReference type="Proteomes" id="UP000006352">
    <property type="component" value="Unassembled WGS sequence"/>
</dbReference>
<dbReference type="OrthoDB" id="192748at2759"/>
<protein>
    <submittedName>
        <fullName evidence="2">Uncharacterized protein</fullName>
    </submittedName>
</protein>
<accession>J4H3M9</accession>
<reference evidence="2 3" key="1">
    <citation type="journal article" date="2012" name="Appl. Environ. Microbiol.">
        <title>Short-read sequencing for genomic analysis of the brown rot fungus Fibroporia radiculosa.</title>
        <authorList>
            <person name="Tang J.D."/>
            <person name="Perkins A.D."/>
            <person name="Sonstegard T.S."/>
            <person name="Schroeder S.G."/>
            <person name="Burgess S.C."/>
            <person name="Diehl S.V."/>
        </authorList>
    </citation>
    <scope>NUCLEOTIDE SEQUENCE [LARGE SCALE GENOMIC DNA]</scope>
    <source>
        <strain evidence="2 3">TFFH 294</strain>
    </source>
</reference>
<evidence type="ECO:0000313" key="3">
    <source>
        <dbReference type="Proteomes" id="UP000006352"/>
    </source>
</evidence>
<evidence type="ECO:0000313" key="2">
    <source>
        <dbReference type="EMBL" id="CCM03524.1"/>
    </source>
</evidence>
<dbReference type="RefSeq" id="XP_012182807.1">
    <property type="nucleotide sequence ID" value="XM_012327417.1"/>
</dbReference>
<sequence length="128" mass="14865">MSRPTAVWHLRPAASNFSVLRRTTARHVSSKIRQPRPWAEENVPPVDPRPSWVFPLFKIANYVVIPGTLLYAVFFADFGEKEHVFMPARRWFDRQKAAFFSLSDEERRIAEIDLASGDNKIVTREVRP</sequence>
<keyword evidence="1" id="KW-0472">Membrane</keyword>
<dbReference type="AlphaFoldDB" id="J4H3M9"/>
<evidence type="ECO:0000256" key="1">
    <source>
        <dbReference type="SAM" id="Phobius"/>
    </source>
</evidence>
<gene>
    <name evidence="2" type="ORF">FIBRA_05658</name>
</gene>
<name>J4H3M9_9APHY</name>
<dbReference type="STRING" id="599839.J4H3M9"/>
<dbReference type="HOGENOM" id="CLU_154017_1_0_1"/>
<dbReference type="InParanoid" id="J4H3M9"/>